<evidence type="ECO:0000313" key="4">
    <source>
        <dbReference type="EMBL" id="KKW29511.1"/>
    </source>
</evidence>
<evidence type="ECO:0000259" key="3">
    <source>
        <dbReference type="PROSITE" id="PS51464"/>
    </source>
</evidence>
<feature type="domain" description="SIS" evidence="3">
    <location>
        <begin position="40"/>
        <end position="182"/>
    </location>
</feature>
<dbReference type="InterPro" id="IPR019490">
    <property type="entry name" value="Glu6P/Mann6P_isomerase_C"/>
</dbReference>
<comment type="caution">
    <text evidence="4">The sequence shown here is derived from an EMBL/GenBank/DDBJ whole genome shotgun (WGS) entry which is preliminary data.</text>
</comment>
<gene>
    <name evidence="4" type="ORF">UY72_C0042G0009</name>
</gene>
<evidence type="ECO:0000256" key="2">
    <source>
        <dbReference type="ARBA" id="ARBA00023235"/>
    </source>
</evidence>
<organism evidence="4 5">
    <name type="scientific">Candidatus Uhrbacteria bacterium GW2011_GWD2_52_7</name>
    <dbReference type="NCBI Taxonomy" id="1618989"/>
    <lineage>
        <taxon>Bacteria</taxon>
        <taxon>Candidatus Uhriibacteriota</taxon>
    </lineage>
</organism>
<dbReference type="GO" id="GO:0004347">
    <property type="term" value="F:glucose-6-phosphate isomerase activity"/>
    <property type="evidence" value="ECO:0007669"/>
    <property type="project" value="InterPro"/>
</dbReference>
<accession>A0A0G1XEY6</accession>
<evidence type="ECO:0000256" key="1">
    <source>
        <dbReference type="ARBA" id="ARBA00010523"/>
    </source>
</evidence>
<keyword evidence="2 4" id="KW-0413">Isomerase</keyword>
<dbReference type="PROSITE" id="PS51464">
    <property type="entry name" value="SIS"/>
    <property type="match status" value="1"/>
</dbReference>
<evidence type="ECO:0000313" key="5">
    <source>
        <dbReference type="Proteomes" id="UP000034846"/>
    </source>
</evidence>
<dbReference type="InterPro" id="IPR001347">
    <property type="entry name" value="SIS_dom"/>
</dbReference>
<dbReference type="GO" id="GO:0097367">
    <property type="term" value="F:carbohydrate derivative binding"/>
    <property type="evidence" value="ECO:0007669"/>
    <property type="project" value="InterPro"/>
</dbReference>
<dbReference type="InterPro" id="IPR046348">
    <property type="entry name" value="SIS_dom_sf"/>
</dbReference>
<dbReference type="SUPFAM" id="SSF53697">
    <property type="entry name" value="SIS domain"/>
    <property type="match status" value="1"/>
</dbReference>
<dbReference type="GO" id="GO:1901135">
    <property type="term" value="P:carbohydrate derivative metabolic process"/>
    <property type="evidence" value="ECO:0007669"/>
    <property type="project" value="InterPro"/>
</dbReference>
<dbReference type="Proteomes" id="UP000034846">
    <property type="component" value="Unassembled WGS sequence"/>
</dbReference>
<reference evidence="4 5" key="1">
    <citation type="journal article" date="2015" name="Nature">
        <title>rRNA introns, odd ribosomes, and small enigmatic genomes across a large radiation of phyla.</title>
        <authorList>
            <person name="Brown C.T."/>
            <person name="Hug L.A."/>
            <person name="Thomas B.C."/>
            <person name="Sharon I."/>
            <person name="Castelle C.J."/>
            <person name="Singh A."/>
            <person name="Wilkins M.J."/>
            <person name="Williams K.H."/>
            <person name="Banfield J.F."/>
        </authorList>
    </citation>
    <scope>NUCLEOTIDE SEQUENCE [LARGE SCALE GENOMIC DNA]</scope>
</reference>
<comment type="similarity">
    <text evidence="1">Belongs to the PGI/PMI family.</text>
</comment>
<dbReference type="GO" id="GO:0004476">
    <property type="term" value="F:mannose-6-phosphate isomerase activity"/>
    <property type="evidence" value="ECO:0007669"/>
    <property type="project" value="InterPro"/>
</dbReference>
<dbReference type="GO" id="GO:0005975">
    <property type="term" value="P:carbohydrate metabolic process"/>
    <property type="evidence" value="ECO:0007669"/>
    <property type="project" value="InterPro"/>
</dbReference>
<protein>
    <submittedName>
        <fullName evidence="4">Bifunctional phosphoglucose/phosphomannose isomerase</fullName>
    </submittedName>
</protein>
<proteinExistence type="inferred from homology"/>
<name>A0A0G1XEY6_9BACT</name>
<dbReference type="Pfam" id="PF10432">
    <property type="entry name" value="bact-PGI_C"/>
    <property type="match status" value="1"/>
</dbReference>
<dbReference type="Gene3D" id="3.40.50.10490">
    <property type="entry name" value="Glucose-6-phosphate isomerase like protein, domain 1"/>
    <property type="match status" value="2"/>
</dbReference>
<dbReference type="AlphaFoldDB" id="A0A0G1XEY6"/>
<dbReference type="EMBL" id="LCRD01000042">
    <property type="protein sequence ID" value="KKW29511.1"/>
    <property type="molecule type" value="Genomic_DNA"/>
</dbReference>
<sequence length="355" mass="38678">MHLDSNKTYATLDVSDIRFGIEHLPEQVRLAWEDLRDFVLPAPYARVAHVVLVGMGGSALGARMLTSIMRDRLKVPVLIVNDYTLPGFVGSKSMVILSSFSGTTEEVLAASDTAKASGAKVVVIAAEGELLKRAKLNHWPAYQFHPGDLAKQPRLGVGFSLAGVMGILERARLVKVARAEVDRMCIAMGEVIDACAIDVPSAENPAKIVAKELQGKAVFVIGAEHLVGSAHVFANHLNETSKQFATPFALPEVNHHLLEGLTYPKGFSGKAVALILKSELYGERIQRRCEVTADLLEQQGISVVEYETHGDERLEQAGEVLQFGSFVSYYLAMLNGVRPDSIPFVDEFKARLGKK</sequence>